<feature type="signal peptide" evidence="1">
    <location>
        <begin position="1"/>
        <end position="23"/>
    </location>
</feature>
<evidence type="ECO:0000256" key="1">
    <source>
        <dbReference type="SAM" id="SignalP"/>
    </source>
</evidence>
<keyword evidence="1" id="KW-0732">Signal</keyword>
<feature type="chain" id="PRO_5032565173" evidence="1">
    <location>
        <begin position="24"/>
        <end position="76"/>
    </location>
</feature>
<proteinExistence type="predicted"/>
<dbReference type="Proteomes" id="UP000607653">
    <property type="component" value="Unassembled WGS sequence"/>
</dbReference>
<dbReference type="AlphaFoldDB" id="A0A822ZLK3"/>
<keyword evidence="3" id="KW-1185">Reference proteome</keyword>
<dbReference type="EMBL" id="DUZY01000007">
    <property type="protein sequence ID" value="DAD45777.1"/>
    <property type="molecule type" value="Genomic_DNA"/>
</dbReference>
<reference evidence="2 3" key="1">
    <citation type="journal article" date="2020" name="Mol. Biol. Evol.">
        <title>Distinct Expression and Methylation Patterns for Genes with Different Fates following a Single Whole-Genome Duplication in Flowering Plants.</title>
        <authorList>
            <person name="Shi T."/>
            <person name="Rahmani R.S."/>
            <person name="Gugger P.F."/>
            <person name="Wang M."/>
            <person name="Li H."/>
            <person name="Zhang Y."/>
            <person name="Li Z."/>
            <person name="Wang Q."/>
            <person name="Van de Peer Y."/>
            <person name="Marchal K."/>
            <person name="Chen J."/>
        </authorList>
    </citation>
    <scope>NUCLEOTIDE SEQUENCE [LARGE SCALE GENOMIC DNA]</scope>
    <source>
        <tissue evidence="2">Leaf</tissue>
    </source>
</reference>
<evidence type="ECO:0000313" key="3">
    <source>
        <dbReference type="Proteomes" id="UP000607653"/>
    </source>
</evidence>
<gene>
    <name evidence="2" type="ORF">HUJ06_004007</name>
</gene>
<evidence type="ECO:0000313" key="2">
    <source>
        <dbReference type="EMBL" id="DAD45777.1"/>
    </source>
</evidence>
<organism evidence="2 3">
    <name type="scientific">Nelumbo nucifera</name>
    <name type="common">Sacred lotus</name>
    <dbReference type="NCBI Taxonomy" id="4432"/>
    <lineage>
        <taxon>Eukaryota</taxon>
        <taxon>Viridiplantae</taxon>
        <taxon>Streptophyta</taxon>
        <taxon>Embryophyta</taxon>
        <taxon>Tracheophyta</taxon>
        <taxon>Spermatophyta</taxon>
        <taxon>Magnoliopsida</taxon>
        <taxon>Proteales</taxon>
        <taxon>Nelumbonaceae</taxon>
        <taxon>Nelumbo</taxon>
    </lineage>
</organism>
<name>A0A822ZLK3_NELNU</name>
<protein>
    <submittedName>
        <fullName evidence="2">Uncharacterized protein</fullName>
    </submittedName>
</protein>
<accession>A0A822ZLK3</accession>
<sequence length="76" mass="8879">MVMFCWFIDHFFYVHFCVSKMLAHQCYHPSRVENKIERQKTGAFLTFLSAKGTYGNLAIRGENLDFVDIEGKLIQS</sequence>
<comment type="caution">
    <text evidence="2">The sequence shown here is derived from an EMBL/GenBank/DDBJ whole genome shotgun (WGS) entry which is preliminary data.</text>
</comment>